<name>A0A1C3YBR9_9HYPH</name>
<dbReference type="AlphaFoldDB" id="A0A1C3YBR9"/>
<gene>
    <name evidence="1" type="ORF">GA0061105_1284</name>
</gene>
<accession>A0A1C3YBR9</accession>
<proteinExistence type="predicted"/>
<protein>
    <recommendedName>
        <fullName evidence="3">Aldehyde dehydrogenase family protein</fullName>
    </recommendedName>
</protein>
<organism evidence="1 2">
    <name type="scientific">Rhizobium aethiopicum</name>
    <dbReference type="NCBI Taxonomy" id="1138170"/>
    <lineage>
        <taxon>Bacteria</taxon>
        <taxon>Pseudomonadati</taxon>
        <taxon>Pseudomonadota</taxon>
        <taxon>Alphaproteobacteria</taxon>
        <taxon>Hyphomicrobiales</taxon>
        <taxon>Rhizobiaceae</taxon>
        <taxon>Rhizobium/Agrobacterium group</taxon>
        <taxon>Rhizobium</taxon>
    </lineage>
</organism>
<reference evidence="1 2" key="1">
    <citation type="submission" date="2016-08" db="EMBL/GenBank/DDBJ databases">
        <authorList>
            <person name="Seilhamer J.J."/>
        </authorList>
    </citation>
    <scope>NUCLEOTIDE SEQUENCE [LARGE SCALE GENOMIC DNA]</scope>
    <source>
        <strain evidence="1 2">HBR26</strain>
    </source>
</reference>
<dbReference type="EMBL" id="FMAJ01000028">
    <property type="protein sequence ID" value="SCB61941.1"/>
    <property type="molecule type" value="Genomic_DNA"/>
</dbReference>
<evidence type="ECO:0000313" key="2">
    <source>
        <dbReference type="Proteomes" id="UP000198723"/>
    </source>
</evidence>
<dbReference type="STRING" id="1138170.GA0061105_1284"/>
<evidence type="ECO:0008006" key="3">
    <source>
        <dbReference type="Google" id="ProtNLM"/>
    </source>
</evidence>
<sequence length="45" mass="5209">MKHAHKFYFDGEWIGPCASKRLIDSSHSFPRIVRTPAGRIRNSHT</sequence>
<dbReference type="Proteomes" id="UP000198723">
    <property type="component" value="Unassembled WGS sequence"/>
</dbReference>
<evidence type="ECO:0000313" key="1">
    <source>
        <dbReference type="EMBL" id="SCB61941.1"/>
    </source>
</evidence>